<feature type="transmembrane region" description="Helical" evidence="11">
    <location>
        <begin position="411"/>
        <end position="433"/>
    </location>
</feature>
<dbReference type="SUPFAM" id="SSF52343">
    <property type="entry name" value="Ferredoxin reductase-like, C-terminal NADP-linked domain"/>
    <property type="match status" value="1"/>
</dbReference>
<keyword evidence="5 11" id="KW-1133">Transmembrane helix</keyword>
<dbReference type="Gene3D" id="3.40.50.80">
    <property type="entry name" value="Nucleotide-binding domain of ferredoxin-NADP reductase (FNR) module"/>
    <property type="match status" value="1"/>
</dbReference>
<dbReference type="GeneID" id="70137418"/>
<evidence type="ECO:0000256" key="1">
    <source>
        <dbReference type="ARBA" id="ARBA00004141"/>
    </source>
</evidence>
<dbReference type="CDD" id="cd06186">
    <property type="entry name" value="NOX_Duox_like_FAD_NADP"/>
    <property type="match status" value="1"/>
</dbReference>
<evidence type="ECO:0000256" key="7">
    <source>
        <dbReference type="ARBA" id="ARBA00023065"/>
    </source>
</evidence>
<comment type="subcellular location">
    <subcellularLocation>
        <location evidence="1">Membrane</location>
        <topology evidence="1">Multi-pass membrane protein</topology>
    </subcellularLocation>
</comment>
<comment type="caution">
    <text evidence="13">The sequence shown here is derived from an EMBL/GenBank/DDBJ whole genome shotgun (WGS) entry which is preliminary data.</text>
</comment>
<keyword evidence="14" id="KW-1185">Reference proteome</keyword>
<evidence type="ECO:0000313" key="14">
    <source>
        <dbReference type="Proteomes" id="UP000758603"/>
    </source>
</evidence>
<evidence type="ECO:0000256" key="11">
    <source>
        <dbReference type="SAM" id="Phobius"/>
    </source>
</evidence>
<accession>A0A9P8UAI1</accession>
<dbReference type="SFLD" id="SFLDS00052">
    <property type="entry name" value="Ferric_Reductase_Domain"/>
    <property type="match status" value="1"/>
</dbReference>
<sequence>MQYGIVGFGVSLYQDLCCQACHDSLTSLYLNCSIFDTDSGMSDMDMNDMGVDMPMGTTSDECYATNIPWLQTMAYCIQQNCNADGYPSEKQATCFSHQAVAGASEPTFEDSLPANAPTLELPDDAMWLNMTSLVNHDLYYSTHGTLGEFARSEYLHTTYSLILYLIVIGICIGCGILNHIMSTFPRLQKLLQTSKHWTKLRRLIWLPALFESRRLEPLPSQLGYVPSRALSIFIFVYIVLNVILSSISFQSFQPNIWFMSSGFEFCEYVGNRTGILSFVNTSIAILFAGRNNILIVVTGWSQSAFLTLHRWAARVATVQAVVHSIVYTLAYFEPGYDGASAYSAKAAEPFYWWGILATIAFCLAAGFAMLPFRIRFYETFLILHIVLVVLALVGCWYHVVPHFGYDYGYQVWLYLAFAFWAVDRVVRFARIVYYNRIGSSKAIVQAIPDSGIMQITVFPRTLRGFGPGQHSFLYFLGVGKAWESHPFSVASWKQEGQALPAAHSSVSGSKNDDETIYETTTQAMALNETETRCRASIRFLVRAHSGTTASLRRRLLASSPQHSIEVSVYNEGPYAGHRATLQPLLLADTVLCLAGGIGITNALGFIHAYTLANLREGKPSGNTHGIMRNTKRFILDWSAREISLIVHVKQNFLTDLEGIEYHFWCTGTSDTSVPKAESFKEEGQQSRSPATPAIPVINTGRMDVGTVIRSSVEVGHQTTVLVCGPGGMADEATREVVSCVKDGFDVDLVEEAYTW</sequence>
<dbReference type="GO" id="GO:0006826">
    <property type="term" value="P:iron ion transport"/>
    <property type="evidence" value="ECO:0007669"/>
    <property type="project" value="TreeGrafter"/>
</dbReference>
<dbReference type="PANTHER" id="PTHR32361">
    <property type="entry name" value="FERRIC/CUPRIC REDUCTASE TRANSMEMBRANE COMPONENT"/>
    <property type="match status" value="1"/>
</dbReference>
<evidence type="ECO:0000256" key="10">
    <source>
        <dbReference type="SAM" id="MobiDB-lite"/>
    </source>
</evidence>
<feature type="transmembrane region" description="Helical" evidence="11">
    <location>
        <begin position="311"/>
        <end position="330"/>
    </location>
</feature>
<dbReference type="InterPro" id="IPR017927">
    <property type="entry name" value="FAD-bd_FR_type"/>
</dbReference>
<evidence type="ECO:0000256" key="3">
    <source>
        <dbReference type="ARBA" id="ARBA00022448"/>
    </source>
</evidence>
<protein>
    <submittedName>
        <fullName evidence="13">Ferric reductase like transmembrane component-domain-containing protein</fullName>
    </submittedName>
</protein>
<dbReference type="GO" id="GO:0005886">
    <property type="term" value="C:plasma membrane"/>
    <property type="evidence" value="ECO:0007669"/>
    <property type="project" value="TreeGrafter"/>
</dbReference>
<dbReference type="InterPro" id="IPR013130">
    <property type="entry name" value="Fe3_Rdtase_TM_dom"/>
</dbReference>
<proteinExistence type="inferred from homology"/>
<dbReference type="GO" id="GO:0006879">
    <property type="term" value="P:intracellular iron ion homeostasis"/>
    <property type="evidence" value="ECO:0007669"/>
    <property type="project" value="TreeGrafter"/>
</dbReference>
<dbReference type="PROSITE" id="PS51384">
    <property type="entry name" value="FAD_FR"/>
    <property type="match status" value="1"/>
</dbReference>
<dbReference type="AlphaFoldDB" id="A0A9P8UAI1"/>
<evidence type="ECO:0000313" key="13">
    <source>
        <dbReference type="EMBL" id="KAH6643451.1"/>
    </source>
</evidence>
<keyword evidence="6" id="KW-0560">Oxidoreductase</keyword>
<dbReference type="EMBL" id="JAGPXC010000013">
    <property type="protein sequence ID" value="KAH6643451.1"/>
    <property type="molecule type" value="Genomic_DNA"/>
</dbReference>
<evidence type="ECO:0000256" key="2">
    <source>
        <dbReference type="ARBA" id="ARBA00006278"/>
    </source>
</evidence>
<keyword evidence="4 11" id="KW-0812">Transmembrane</keyword>
<organism evidence="13 14">
    <name type="scientific">Truncatella angustata</name>
    <dbReference type="NCBI Taxonomy" id="152316"/>
    <lineage>
        <taxon>Eukaryota</taxon>
        <taxon>Fungi</taxon>
        <taxon>Dikarya</taxon>
        <taxon>Ascomycota</taxon>
        <taxon>Pezizomycotina</taxon>
        <taxon>Sordariomycetes</taxon>
        <taxon>Xylariomycetidae</taxon>
        <taxon>Amphisphaeriales</taxon>
        <taxon>Sporocadaceae</taxon>
        <taxon>Truncatella</taxon>
    </lineage>
</organism>
<evidence type="ECO:0000256" key="5">
    <source>
        <dbReference type="ARBA" id="ARBA00022989"/>
    </source>
</evidence>
<evidence type="ECO:0000256" key="6">
    <source>
        <dbReference type="ARBA" id="ARBA00023002"/>
    </source>
</evidence>
<keyword evidence="9" id="KW-0325">Glycoprotein</keyword>
<gene>
    <name evidence="13" type="ORF">BKA67DRAFT_665258</name>
</gene>
<dbReference type="GO" id="GO:0000293">
    <property type="term" value="F:ferric-chelate reductase activity"/>
    <property type="evidence" value="ECO:0007669"/>
    <property type="project" value="TreeGrafter"/>
</dbReference>
<reference evidence="13" key="1">
    <citation type="journal article" date="2021" name="Nat. Commun.">
        <title>Genetic determinants of endophytism in the Arabidopsis root mycobiome.</title>
        <authorList>
            <person name="Mesny F."/>
            <person name="Miyauchi S."/>
            <person name="Thiergart T."/>
            <person name="Pickel B."/>
            <person name="Atanasova L."/>
            <person name="Karlsson M."/>
            <person name="Huettel B."/>
            <person name="Barry K.W."/>
            <person name="Haridas S."/>
            <person name="Chen C."/>
            <person name="Bauer D."/>
            <person name="Andreopoulos W."/>
            <person name="Pangilinan J."/>
            <person name="LaButti K."/>
            <person name="Riley R."/>
            <person name="Lipzen A."/>
            <person name="Clum A."/>
            <person name="Drula E."/>
            <person name="Henrissat B."/>
            <person name="Kohler A."/>
            <person name="Grigoriev I.V."/>
            <person name="Martin F.M."/>
            <person name="Hacquard S."/>
        </authorList>
    </citation>
    <scope>NUCLEOTIDE SEQUENCE</scope>
    <source>
        <strain evidence="13">MPI-SDFR-AT-0073</strain>
    </source>
</reference>
<feature type="region of interest" description="Disordered" evidence="10">
    <location>
        <begin position="674"/>
        <end position="693"/>
    </location>
</feature>
<dbReference type="InterPro" id="IPR013121">
    <property type="entry name" value="Fe_red_NAD-bd_6"/>
</dbReference>
<keyword evidence="7" id="KW-0406">Ion transport</keyword>
<evidence type="ECO:0000256" key="9">
    <source>
        <dbReference type="ARBA" id="ARBA00023180"/>
    </source>
</evidence>
<dbReference type="InterPro" id="IPR039261">
    <property type="entry name" value="FNR_nucleotide-bd"/>
</dbReference>
<feature type="transmembrane region" description="Helical" evidence="11">
    <location>
        <begin position="350"/>
        <end position="372"/>
    </location>
</feature>
<dbReference type="SFLD" id="SFLDG01168">
    <property type="entry name" value="Ferric_reductase_subgroup_(FRE"/>
    <property type="match status" value="1"/>
</dbReference>
<dbReference type="PANTHER" id="PTHR32361:SF9">
    <property type="entry name" value="FERRIC REDUCTASE TRANSMEMBRANE COMPONENT 3-RELATED"/>
    <property type="match status" value="1"/>
</dbReference>
<evidence type="ECO:0000256" key="4">
    <source>
        <dbReference type="ARBA" id="ARBA00022692"/>
    </source>
</evidence>
<dbReference type="RefSeq" id="XP_045951381.1">
    <property type="nucleotide sequence ID" value="XM_046108527.1"/>
</dbReference>
<feature type="transmembrane region" description="Helical" evidence="11">
    <location>
        <begin position="379"/>
        <end position="399"/>
    </location>
</feature>
<dbReference type="Proteomes" id="UP000758603">
    <property type="component" value="Unassembled WGS sequence"/>
</dbReference>
<evidence type="ECO:0000256" key="8">
    <source>
        <dbReference type="ARBA" id="ARBA00023136"/>
    </source>
</evidence>
<dbReference type="OrthoDB" id="167398at2759"/>
<comment type="similarity">
    <text evidence="2">Belongs to the ferric reductase (FRE) family.</text>
</comment>
<evidence type="ECO:0000259" key="12">
    <source>
        <dbReference type="PROSITE" id="PS51384"/>
    </source>
</evidence>
<feature type="transmembrane region" description="Helical" evidence="11">
    <location>
        <begin position="161"/>
        <end position="181"/>
    </location>
</feature>
<feature type="domain" description="FAD-binding FR-type" evidence="12">
    <location>
        <begin position="418"/>
        <end position="580"/>
    </location>
</feature>
<name>A0A9P8UAI1_9PEZI</name>
<dbReference type="Pfam" id="PF01794">
    <property type="entry name" value="Ferric_reduct"/>
    <property type="match status" value="1"/>
</dbReference>
<keyword evidence="3" id="KW-0813">Transport</keyword>
<feature type="transmembrane region" description="Helical" evidence="11">
    <location>
        <begin position="229"/>
        <end position="249"/>
    </location>
</feature>
<dbReference type="Pfam" id="PF08030">
    <property type="entry name" value="NAD_binding_6"/>
    <property type="match status" value="1"/>
</dbReference>
<dbReference type="InterPro" id="IPR051410">
    <property type="entry name" value="Ferric/Cupric_Reductase"/>
</dbReference>
<keyword evidence="8 11" id="KW-0472">Membrane</keyword>
<dbReference type="GO" id="GO:0015677">
    <property type="term" value="P:copper ion import"/>
    <property type="evidence" value="ECO:0007669"/>
    <property type="project" value="TreeGrafter"/>
</dbReference>